<evidence type="ECO:0000313" key="1">
    <source>
        <dbReference type="EMBL" id="GAI51255.1"/>
    </source>
</evidence>
<accession>X1QJQ7</accession>
<comment type="caution">
    <text evidence="1">The sequence shown here is derived from an EMBL/GenBank/DDBJ whole genome shotgun (WGS) entry which is preliminary data.</text>
</comment>
<sequence>MSLTEHIAIEPTKPIPTAAPMPPPYRLYMAVVTNALNTMWAGCRT</sequence>
<organism evidence="1">
    <name type="scientific">marine sediment metagenome</name>
    <dbReference type="NCBI Taxonomy" id="412755"/>
    <lineage>
        <taxon>unclassified sequences</taxon>
        <taxon>metagenomes</taxon>
        <taxon>ecological metagenomes</taxon>
    </lineage>
</organism>
<feature type="non-terminal residue" evidence="1">
    <location>
        <position position="45"/>
    </location>
</feature>
<proteinExistence type="predicted"/>
<dbReference type="AlphaFoldDB" id="X1QJQ7"/>
<dbReference type="EMBL" id="BARV01041493">
    <property type="protein sequence ID" value="GAI51255.1"/>
    <property type="molecule type" value="Genomic_DNA"/>
</dbReference>
<protein>
    <submittedName>
        <fullName evidence="1">Uncharacterized protein</fullName>
    </submittedName>
</protein>
<name>X1QJQ7_9ZZZZ</name>
<gene>
    <name evidence="1" type="ORF">S06H3_62786</name>
</gene>
<reference evidence="1" key="1">
    <citation type="journal article" date="2014" name="Front. Microbiol.">
        <title>High frequency of phylogenetically diverse reductive dehalogenase-homologous genes in deep subseafloor sedimentary metagenomes.</title>
        <authorList>
            <person name="Kawai M."/>
            <person name="Futagami T."/>
            <person name="Toyoda A."/>
            <person name="Takaki Y."/>
            <person name="Nishi S."/>
            <person name="Hori S."/>
            <person name="Arai W."/>
            <person name="Tsubouchi T."/>
            <person name="Morono Y."/>
            <person name="Uchiyama I."/>
            <person name="Ito T."/>
            <person name="Fujiyama A."/>
            <person name="Inagaki F."/>
            <person name="Takami H."/>
        </authorList>
    </citation>
    <scope>NUCLEOTIDE SEQUENCE</scope>
    <source>
        <strain evidence="1">Expedition CK06-06</strain>
    </source>
</reference>